<feature type="region of interest" description="Disordered" evidence="1">
    <location>
        <begin position="17"/>
        <end position="48"/>
    </location>
</feature>
<organism evidence="2 3">
    <name type="scientific">Nocardiopsis exhalans</name>
    <dbReference type="NCBI Taxonomy" id="163604"/>
    <lineage>
        <taxon>Bacteria</taxon>
        <taxon>Bacillati</taxon>
        <taxon>Actinomycetota</taxon>
        <taxon>Actinomycetes</taxon>
        <taxon>Streptosporangiales</taxon>
        <taxon>Nocardiopsidaceae</taxon>
        <taxon>Nocardiopsis</taxon>
    </lineage>
</organism>
<protein>
    <submittedName>
        <fullName evidence="2">Uncharacterized protein</fullName>
    </submittedName>
</protein>
<proteinExistence type="predicted"/>
<dbReference type="RefSeq" id="WP_254419017.1">
    <property type="nucleotide sequence ID" value="NZ_BAAAJB010000041.1"/>
</dbReference>
<evidence type="ECO:0000313" key="2">
    <source>
        <dbReference type="EMBL" id="USY19848.1"/>
    </source>
</evidence>
<dbReference type="EMBL" id="CP099837">
    <property type="protein sequence ID" value="USY19848.1"/>
    <property type="molecule type" value="Genomic_DNA"/>
</dbReference>
<sequence length="48" mass="5235">MTTTAHPYSDARVALATRHAEQRAPVPALADDVDTDEPRAFARRSPTT</sequence>
<evidence type="ECO:0000256" key="1">
    <source>
        <dbReference type="SAM" id="MobiDB-lite"/>
    </source>
</evidence>
<keyword evidence="3" id="KW-1185">Reference proteome</keyword>
<dbReference type="Proteomes" id="UP001055940">
    <property type="component" value="Chromosome"/>
</dbReference>
<gene>
    <name evidence="2" type="ORF">NE857_32250</name>
</gene>
<name>A0ABY5D8L0_9ACTN</name>
<evidence type="ECO:0000313" key="3">
    <source>
        <dbReference type="Proteomes" id="UP001055940"/>
    </source>
</evidence>
<reference evidence="2" key="1">
    <citation type="submission" date="2022-06" db="EMBL/GenBank/DDBJ databases">
        <authorList>
            <person name="Ping M."/>
        </authorList>
    </citation>
    <scope>NUCLEOTIDE SEQUENCE</scope>
    <source>
        <strain evidence="2">JCM11759T</strain>
    </source>
</reference>
<accession>A0ABY5D8L0</accession>